<sequence>MCKEKPYYNEPIQHGDMETFAQGSKEHYQEYLLSREPFPNETPLTYAEFIESLFVD</sequence>
<comment type="caution">
    <text evidence="1">The sequence shown here is derived from an EMBL/GenBank/DDBJ whole genome shotgun (WGS) entry which is preliminary data.</text>
</comment>
<reference evidence="1" key="1">
    <citation type="journal article" date="2015" name="Nature">
        <title>Complex archaea that bridge the gap between prokaryotes and eukaryotes.</title>
        <authorList>
            <person name="Spang A."/>
            <person name="Saw J.H."/>
            <person name="Jorgensen S.L."/>
            <person name="Zaremba-Niedzwiedzka K."/>
            <person name="Martijn J."/>
            <person name="Lind A.E."/>
            <person name="van Eijk R."/>
            <person name="Schleper C."/>
            <person name="Guy L."/>
            <person name="Ettema T.J."/>
        </authorList>
    </citation>
    <scope>NUCLEOTIDE SEQUENCE</scope>
</reference>
<organism evidence="1">
    <name type="scientific">marine sediment metagenome</name>
    <dbReference type="NCBI Taxonomy" id="412755"/>
    <lineage>
        <taxon>unclassified sequences</taxon>
        <taxon>metagenomes</taxon>
        <taxon>ecological metagenomes</taxon>
    </lineage>
</organism>
<gene>
    <name evidence="1" type="ORF">LCGC14_1117420</name>
</gene>
<protein>
    <submittedName>
        <fullName evidence="1">Uncharacterized protein</fullName>
    </submittedName>
</protein>
<name>A0A0F9M4W9_9ZZZZ</name>
<dbReference type="EMBL" id="LAZR01005145">
    <property type="protein sequence ID" value="KKN02465.1"/>
    <property type="molecule type" value="Genomic_DNA"/>
</dbReference>
<accession>A0A0F9M4W9</accession>
<evidence type="ECO:0000313" key="1">
    <source>
        <dbReference type="EMBL" id="KKN02465.1"/>
    </source>
</evidence>
<proteinExistence type="predicted"/>
<dbReference type="AlphaFoldDB" id="A0A0F9M4W9"/>